<protein>
    <submittedName>
        <fullName evidence="1">Uncharacterized protein</fullName>
    </submittedName>
</protein>
<comment type="caution">
    <text evidence="1">The sequence shown here is derived from an EMBL/GenBank/DDBJ whole genome shotgun (WGS) entry which is preliminary data.</text>
</comment>
<reference evidence="1" key="1">
    <citation type="journal article" date="2015" name="Nature">
        <title>Complex archaea that bridge the gap between prokaryotes and eukaryotes.</title>
        <authorList>
            <person name="Spang A."/>
            <person name="Saw J.H."/>
            <person name="Jorgensen S.L."/>
            <person name="Zaremba-Niedzwiedzka K."/>
            <person name="Martijn J."/>
            <person name="Lind A.E."/>
            <person name="van Eijk R."/>
            <person name="Schleper C."/>
            <person name="Guy L."/>
            <person name="Ettema T.J."/>
        </authorList>
    </citation>
    <scope>NUCLEOTIDE SEQUENCE</scope>
</reference>
<proteinExistence type="predicted"/>
<sequence length="34" mass="4007">MWNISKEGDCRNVQQLLTFDPIEIETQRLTLKEG</sequence>
<organism evidence="1">
    <name type="scientific">marine sediment metagenome</name>
    <dbReference type="NCBI Taxonomy" id="412755"/>
    <lineage>
        <taxon>unclassified sequences</taxon>
        <taxon>metagenomes</taxon>
        <taxon>ecological metagenomes</taxon>
    </lineage>
</organism>
<evidence type="ECO:0000313" key="1">
    <source>
        <dbReference type="EMBL" id="KKN51920.1"/>
    </source>
</evidence>
<dbReference type="AlphaFoldDB" id="A0A0F9R5S8"/>
<name>A0A0F9R5S8_9ZZZZ</name>
<dbReference type="EMBL" id="LAZR01001042">
    <property type="protein sequence ID" value="KKN51920.1"/>
    <property type="molecule type" value="Genomic_DNA"/>
</dbReference>
<accession>A0A0F9R5S8</accession>
<gene>
    <name evidence="1" type="ORF">LCGC14_0617570</name>
</gene>